<feature type="transmembrane region" description="Helical" evidence="11">
    <location>
        <begin position="320"/>
        <end position="343"/>
    </location>
</feature>
<feature type="transmembrane region" description="Helical" evidence="11">
    <location>
        <begin position="162"/>
        <end position="185"/>
    </location>
</feature>
<dbReference type="InterPro" id="IPR001516">
    <property type="entry name" value="Proton_antipo_N"/>
</dbReference>
<feature type="transmembrane region" description="Helical" evidence="11">
    <location>
        <begin position="651"/>
        <end position="669"/>
    </location>
</feature>
<feature type="transmembrane region" description="Helical" evidence="11">
    <location>
        <begin position="889"/>
        <end position="909"/>
    </location>
</feature>
<feature type="transmembrane region" description="Helical" evidence="11">
    <location>
        <begin position="205"/>
        <end position="227"/>
    </location>
</feature>
<feature type="transmembrane region" description="Helical" evidence="11">
    <location>
        <begin position="625"/>
        <end position="645"/>
    </location>
</feature>
<feature type="transmembrane region" description="Helical" evidence="11">
    <location>
        <begin position="598"/>
        <end position="618"/>
    </location>
</feature>
<evidence type="ECO:0000256" key="3">
    <source>
        <dbReference type="ARBA" id="ARBA00022449"/>
    </source>
</evidence>
<feature type="transmembrane region" description="Helical" evidence="11">
    <location>
        <begin position="364"/>
        <end position="387"/>
    </location>
</feature>
<dbReference type="Pfam" id="PF00361">
    <property type="entry name" value="Proton_antipo_M"/>
    <property type="match status" value="1"/>
</dbReference>
<keyword evidence="3" id="KW-0050">Antiport</keyword>
<dbReference type="Pfam" id="PF13244">
    <property type="entry name" value="MbhD"/>
    <property type="match status" value="1"/>
</dbReference>
<dbReference type="PANTHER" id="PTHR43373:SF1">
    <property type="entry name" value="NA(+)_H(+) ANTIPORTER SUBUNIT A"/>
    <property type="match status" value="1"/>
</dbReference>
<feature type="transmembrane region" description="Helical" evidence="11">
    <location>
        <begin position="851"/>
        <end position="868"/>
    </location>
</feature>
<feature type="domain" description="MrpA C-terminal/MbhD" evidence="15">
    <location>
        <begin position="610"/>
        <end position="673"/>
    </location>
</feature>
<dbReference type="Proteomes" id="UP001589643">
    <property type="component" value="Unassembled WGS sequence"/>
</dbReference>
<dbReference type="NCBIfam" id="NF009284">
    <property type="entry name" value="PRK12644.1"/>
    <property type="match status" value="1"/>
</dbReference>
<feature type="transmembrane region" description="Helical" evidence="11">
    <location>
        <begin position="507"/>
        <end position="525"/>
    </location>
</feature>
<feature type="transmembrane region" description="Helical" evidence="11">
    <location>
        <begin position="749"/>
        <end position="766"/>
    </location>
</feature>
<feature type="domain" description="NADH-Ubiquinone oxidoreductase (complex I) chain 5 N-terminal" evidence="13">
    <location>
        <begin position="63"/>
        <end position="99"/>
    </location>
</feature>
<sequence>MLIFLGAFAVLPLVLPWLIKRIGARAFFVAALLPIAAFVDAARRAPEVLSGGIPFESYAWIPQLDIALSMRMDTLAWIMTLIVTGVGALVMIYCRWYFDGKKVGVGQFAAVLLAFAGAMYGLVLTDDIVVLVMFWEITSVLSYLLIGFYNGRGASRRAALQALLVTTLGGLVMLIGVVMLVVLYGTTSLSTIVSSPAPEGVLLNVAIALTLVGALSKSAIFPFHFWLPGAMAAPTPVSAYLHAAAMVKAGIYLIARLAPAFAHEDPWRPMVIGLGVFTMLLGGLQALRESDLKRILAFGTVSQLGMLTVVLGYGERNSALAGLALLVGHALFKSSLFLVVGVIDRQLSTRDIRELSGVGRQAPTLAVFSIIAIASMVGVAPTIGFVAKEAALSSLLEGGTDPLALAPLIGIVLGSLLTTAYGARFVWGAFFTKKDAAGATLPRTEWPDPPIGFLAAPVLLSGLTVVGGIAAPLLDAAFSGYAATMPEAAGADGYEYHLALWHGFEPALFLSVGSILAGLVLFWFVGRRPGTQRRWLPFTAVDAYNGTVRAIVRTSVWTTSLTQRGSLPVYVGTIFVVFVAAEGTALIAHGGWQADLAAWHSPMQVFVAPIMIIAGIIAVRARKRYTGVVLVSVTGLGMVALFASAGAPDLALTQILVETVTLIAFALVLRRIPSRMGDHNASVWPIGRALLGIGVGATMALVAIVATSARVAGPISTAFPDLAYEIGHGKNVVNVTLVDLRGWDTMGELSVLILAATGVASLVFVTHRSDTLSRAISSLPTGALRTRRPLVETSEGPRPRAGSGSSRQAWLVGGQKLRPETRSIMLEVIVRILFHTIIVVSLYLLFAGHNLPGGGFAGGLVAGMALVMRYVAGGPYELGAAAPTDAGRLLGVGMALAVGTAVVPLFFGAPALTSTFWEAELPVLGHVEFVTSTIFDVGVYLVVIGLVLDVLRSLGAEVDRQRKEREELAR</sequence>
<evidence type="ECO:0000256" key="8">
    <source>
        <dbReference type="ARBA" id="ARBA00023136"/>
    </source>
</evidence>
<evidence type="ECO:0000256" key="4">
    <source>
        <dbReference type="ARBA" id="ARBA00022475"/>
    </source>
</evidence>
<dbReference type="Pfam" id="PF04039">
    <property type="entry name" value="MnhB"/>
    <property type="match status" value="1"/>
</dbReference>
<feature type="transmembrane region" description="Helical" evidence="11">
    <location>
        <begin position="929"/>
        <end position="951"/>
    </location>
</feature>
<name>A0ABV5EP08_9MICO</name>
<evidence type="ECO:0000256" key="7">
    <source>
        <dbReference type="ARBA" id="ARBA00023065"/>
    </source>
</evidence>
<feature type="transmembrane region" description="Helical" evidence="11">
    <location>
        <begin position="270"/>
        <end position="288"/>
    </location>
</feature>
<evidence type="ECO:0000313" key="17">
    <source>
        <dbReference type="EMBL" id="MFB8891686.1"/>
    </source>
</evidence>
<keyword evidence="7" id="KW-0406">Ion transport</keyword>
<keyword evidence="2" id="KW-0813">Transport</keyword>
<feature type="region of interest" description="Disordered" evidence="10">
    <location>
        <begin position="787"/>
        <end position="807"/>
    </location>
</feature>
<protein>
    <submittedName>
        <fullName evidence="17">Na+/H+ antiporter subunit A</fullName>
    </submittedName>
</protein>
<feature type="transmembrane region" description="Helical" evidence="11">
    <location>
        <begin position="75"/>
        <end position="98"/>
    </location>
</feature>
<comment type="caution">
    <text evidence="17">The sequence shown here is derived from an EMBL/GenBank/DDBJ whole genome shotgun (WGS) entry which is preliminary data.</text>
</comment>
<feature type="transmembrane region" description="Helical" evidence="11">
    <location>
        <begin position="690"/>
        <end position="712"/>
    </location>
</feature>
<feature type="domain" description="Na+/H+ antiporter MnhB subunit-related protein" evidence="14">
    <location>
        <begin position="825"/>
        <end position="948"/>
    </location>
</feature>
<evidence type="ECO:0000259" key="14">
    <source>
        <dbReference type="Pfam" id="PF04039"/>
    </source>
</evidence>
<evidence type="ECO:0000256" key="10">
    <source>
        <dbReference type="SAM" id="MobiDB-lite"/>
    </source>
</evidence>
<dbReference type="PANTHER" id="PTHR43373">
    <property type="entry name" value="NA(+)/H(+) ANTIPORTER SUBUNIT"/>
    <property type="match status" value="1"/>
</dbReference>
<evidence type="ECO:0000313" key="18">
    <source>
        <dbReference type="Proteomes" id="UP001589643"/>
    </source>
</evidence>
<evidence type="ECO:0000259" key="16">
    <source>
        <dbReference type="Pfam" id="PF20501"/>
    </source>
</evidence>
<feature type="transmembrane region" description="Helical" evidence="11">
    <location>
        <begin position="569"/>
        <end position="592"/>
    </location>
</feature>
<feature type="transmembrane region" description="Helical" evidence="11">
    <location>
        <begin position="451"/>
        <end position="474"/>
    </location>
</feature>
<feature type="transmembrane region" description="Helical" evidence="11">
    <location>
        <begin position="407"/>
        <end position="430"/>
    </location>
</feature>
<organism evidence="17 18">
    <name type="scientific">Microbacterium plantarum</name>
    <dbReference type="NCBI Taxonomy" id="1816425"/>
    <lineage>
        <taxon>Bacteria</taxon>
        <taxon>Bacillati</taxon>
        <taxon>Actinomycetota</taxon>
        <taxon>Actinomycetes</taxon>
        <taxon>Micrococcales</taxon>
        <taxon>Microbacteriaceae</taxon>
        <taxon>Microbacterium</taxon>
    </lineage>
</organism>
<evidence type="ECO:0000256" key="6">
    <source>
        <dbReference type="ARBA" id="ARBA00022989"/>
    </source>
</evidence>
<accession>A0ABV5EP08</accession>
<keyword evidence="6 11" id="KW-1133">Transmembrane helix</keyword>
<proteinExistence type="predicted"/>
<keyword evidence="4" id="KW-1003">Cell membrane</keyword>
<feature type="transmembrane region" description="Helical" evidence="11">
    <location>
        <begin position="824"/>
        <end position="845"/>
    </location>
</feature>
<feature type="transmembrane region" description="Helical" evidence="11">
    <location>
        <begin position="295"/>
        <end position="314"/>
    </location>
</feature>
<evidence type="ECO:0000256" key="2">
    <source>
        <dbReference type="ARBA" id="ARBA00022448"/>
    </source>
</evidence>
<dbReference type="InterPro" id="IPR001750">
    <property type="entry name" value="ND/Mrp_TM"/>
</dbReference>
<dbReference type="Pfam" id="PF20501">
    <property type="entry name" value="MbhE"/>
    <property type="match status" value="1"/>
</dbReference>
<evidence type="ECO:0000256" key="1">
    <source>
        <dbReference type="ARBA" id="ARBA00004651"/>
    </source>
</evidence>
<gene>
    <name evidence="17" type="ORF">AB7P39_02395</name>
</gene>
<dbReference type="Pfam" id="PF00662">
    <property type="entry name" value="Proton_antipo_N"/>
    <property type="match status" value="1"/>
</dbReference>
<dbReference type="InterPro" id="IPR025383">
    <property type="entry name" value="MrpA_C/MbhD"/>
</dbReference>
<dbReference type="RefSeq" id="WP_378716406.1">
    <property type="nucleotide sequence ID" value="NZ_JBHLHV010000001.1"/>
</dbReference>
<reference evidence="17 18" key="1">
    <citation type="submission" date="2024-08" db="EMBL/GenBank/DDBJ databases">
        <title>Heavy metals resistant antinobacteria isolated from wastewater.</title>
        <authorList>
            <person name="Roman Ponce B."/>
            <person name="Blanco Mercado M.A."/>
            <person name="Avila Aldana I.N."/>
            <person name="Morales Arrieta S."/>
        </authorList>
    </citation>
    <scope>NUCLEOTIDE SEQUENCE [LARGE SCALE GENOMIC DNA]</scope>
    <source>
        <strain evidence="18">sma-1</strain>
    </source>
</reference>
<evidence type="ECO:0000256" key="9">
    <source>
        <dbReference type="RuleBase" id="RU000320"/>
    </source>
</evidence>
<evidence type="ECO:0000256" key="11">
    <source>
        <dbReference type="SAM" id="Phobius"/>
    </source>
</evidence>
<dbReference type="EMBL" id="JBHLHV010000001">
    <property type="protein sequence ID" value="MFB8891686.1"/>
    <property type="molecule type" value="Genomic_DNA"/>
</dbReference>
<feature type="transmembrane region" description="Helical" evidence="11">
    <location>
        <begin position="128"/>
        <end position="150"/>
    </location>
</feature>
<dbReference type="PRINTS" id="PR01434">
    <property type="entry name" value="NADHDHGNASE5"/>
</dbReference>
<dbReference type="InterPro" id="IPR050616">
    <property type="entry name" value="CPA3_Na-H_Antiporter_A"/>
</dbReference>
<feature type="domain" description="NADH:quinone oxidoreductase/Mrp antiporter transmembrane" evidence="12">
    <location>
        <begin position="126"/>
        <end position="413"/>
    </location>
</feature>
<dbReference type="InterPro" id="IPR046806">
    <property type="entry name" value="MrpA_C/MbhE"/>
</dbReference>
<feature type="domain" description="MrpA C-terminal/MbhE" evidence="16">
    <location>
        <begin position="690"/>
        <end position="763"/>
    </location>
</feature>
<feature type="transmembrane region" description="Helical" evidence="11">
    <location>
        <begin position="239"/>
        <end position="258"/>
    </location>
</feature>
<evidence type="ECO:0000259" key="12">
    <source>
        <dbReference type="Pfam" id="PF00361"/>
    </source>
</evidence>
<feature type="transmembrane region" description="Helical" evidence="11">
    <location>
        <begin position="105"/>
        <end position="122"/>
    </location>
</feature>
<evidence type="ECO:0000259" key="13">
    <source>
        <dbReference type="Pfam" id="PF00662"/>
    </source>
</evidence>
<comment type="subcellular location">
    <subcellularLocation>
        <location evidence="1">Cell membrane</location>
        <topology evidence="1">Multi-pass membrane protein</topology>
    </subcellularLocation>
    <subcellularLocation>
        <location evidence="9">Membrane</location>
        <topology evidence="9">Multi-pass membrane protein</topology>
    </subcellularLocation>
</comment>
<evidence type="ECO:0000259" key="15">
    <source>
        <dbReference type="Pfam" id="PF13244"/>
    </source>
</evidence>
<keyword evidence="18" id="KW-1185">Reference proteome</keyword>
<keyword evidence="8 11" id="KW-0472">Membrane</keyword>
<evidence type="ECO:0000256" key="5">
    <source>
        <dbReference type="ARBA" id="ARBA00022692"/>
    </source>
</evidence>
<dbReference type="InterPro" id="IPR007182">
    <property type="entry name" value="MnhB"/>
</dbReference>
<keyword evidence="5 9" id="KW-0812">Transmembrane</keyword>